<protein>
    <submittedName>
        <fullName evidence="1">Uncharacterized protein</fullName>
    </submittedName>
</protein>
<dbReference type="EMBL" id="JAIWYP010000001">
    <property type="protein sequence ID" value="KAH3880346.1"/>
    <property type="molecule type" value="Genomic_DNA"/>
</dbReference>
<reference evidence="1" key="1">
    <citation type="journal article" date="2019" name="bioRxiv">
        <title>The Genome of the Zebra Mussel, Dreissena polymorpha: A Resource for Invasive Species Research.</title>
        <authorList>
            <person name="McCartney M.A."/>
            <person name="Auch B."/>
            <person name="Kono T."/>
            <person name="Mallez S."/>
            <person name="Zhang Y."/>
            <person name="Obille A."/>
            <person name="Becker A."/>
            <person name="Abrahante J.E."/>
            <person name="Garbe J."/>
            <person name="Badalamenti J.P."/>
            <person name="Herman A."/>
            <person name="Mangelson H."/>
            <person name="Liachko I."/>
            <person name="Sullivan S."/>
            <person name="Sone E.D."/>
            <person name="Koren S."/>
            <person name="Silverstein K.A.T."/>
            <person name="Beckman K.B."/>
            <person name="Gohl D.M."/>
        </authorList>
    </citation>
    <scope>NUCLEOTIDE SEQUENCE</scope>
    <source>
        <strain evidence="1">Duluth1</strain>
        <tissue evidence="1">Whole animal</tissue>
    </source>
</reference>
<evidence type="ECO:0000313" key="1">
    <source>
        <dbReference type="EMBL" id="KAH3880346.1"/>
    </source>
</evidence>
<organism evidence="1 2">
    <name type="scientific">Dreissena polymorpha</name>
    <name type="common">Zebra mussel</name>
    <name type="synonym">Mytilus polymorpha</name>
    <dbReference type="NCBI Taxonomy" id="45954"/>
    <lineage>
        <taxon>Eukaryota</taxon>
        <taxon>Metazoa</taxon>
        <taxon>Spiralia</taxon>
        <taxon>Lophotrochozoa</taxon>
        <taxon>Mollusca</taxon>
        <taxon>Bivalvia</taxon>
        <taxon>Autobranchia</taxon>
        <taxon>Heteroconchia</taxon>
        <taxon>Euheterodonta</taxon>
        <taxon>Imparidentia</taxon>
        <taxon>Neoheterodontei</taxon>
        <taxon>Myida</taxon>
        <taxon>Dreissenoidea</taxon>
        <taxon>Dreissenidae</taxon>
        <taxon>Dreissena</taxon>
    </lineage>
</organism>
<accession>A0A9D4MRG5</accession>
<dbReference type="AlphaFoldDB" id="A0A9D4MRG5"/>
<name>A0A9D4MRG5_DREPO</name>
<sequence>MEYHKYFLKTHETLGKKNISQWPQNNVDAQEQSSSSDQLVEKYQPGAATKPDPIIIVTSRKKFNVRIKGDSIK</sequence>
<dbReference type="Proteomes" id="UP000828390">
    <property type="component" value="Unassembled WGS sequence"/>
</dbReference>
<keyword evidence="2" id="KW-1185">Reference proteome</keyword>
<proteinExistence type="predicted"/>
<reference evidence="1" key="2">
    <citation type="submission" date="2020-11" db="EMBL/GenBank/DDBJ databases">
        <authorList>
            <person name="McCartney M.A."/>
            <person name="Auch B."/>
            <person name="Kono T."/>
            <person name="Mallez S."/>
            <person name="Becker A."/>
            <person name="Gohl D.M."/>
            <person name="Silverstein K.A.T."/>
            <person name="Koren S."/>
            <person name="Bechman K.B."/>
            <person name="Herman A."/>
            <person name="Abrahante J.E."/>
            <person name="Garbe J."/>
        </authorList>
    </citation>
    <scope>NUCLEOTIDE SEQUENCE</scope>
    <source>
        <strain evidence="1">Duluth1</strain>
        <tissue evidence="1">Whole animal</tissue>
    </source>
</reference>
<evidence type="ECO:0000313" key="2">
    <source>
        <dbReference type="Proteomes" id="UP000828390"/>
    </source>
</evidence>
<comment type="caution">
    <text evidence="1">The sequence shown here is derived from an EMBL/GenBank/DDBJ whole genome shotgun (WGS) entry which is preliminary data.</text>
</comment>
<gene>
    <name evidence="1" type="ORF">DPMN_004259</name>
</gene>